<protein>
    <recommendedName>
        <fullName evidence="4">Exocyst complex component Sec8</fullName>
    </recommendedName>
</protein>
<keyword evidence="8" id="KW-0378">Hydrolase</keyword>
<evidence type="ECO:0000259" key="7">
    <source>
        <dbReference type="Pfam" id="PF20652"/>
    </source>
</evidence>
<dbReference type="EMBL" id="JAVRRG010000069">
    <property type="protein sequence ID" value="KAK5091791.1"/>
    <property type="molecule type" value="Genomic_DNA"/>
</dbReference>
<name>A0ABR0K7X9_9EURO</name>
<feature type="compositionally biased region" description="Low complexity" evidence="5">
    <location>
        <begin position="43"/>
        <end position="53"/>
    </location>
</feature>
<feature type="compositionally biased region" description="Polar residues" evidence="5">
    <location>
        <begin position="99"/>
        <end position="108"/>
    </location>
</feature>
<feature type="compositionally biased region" description="Gly residues" evidence="5">
    <location>
        <begin position="132"/>
        <end position="143"/>
    </location>
</feature>
<feature type="domain" description="Exocyst complex component Sec8 middle helical bundle" evidence="7">
    <location>
        <begin position="495"/>
        <end position="746"/>
    </location>
</feature>
<evidence type="ECO:0000256" key="1">
    <source>
        <dbReference type="ARBA" id="ARBA00022448"/>
    </source>
</evidence>
<dbReference type="PANTHER" id="PTHR14146">
    <property type="entry name" value="EXOCYST COMPLEX COMPONENT 4"/>
    <property type="match status" value="1"/>
</dbReference>
<evidence type="ECO:0000256" key="3">
    <source>
        <dbReference type="ARBA" id="ARBA00022927"/>
    </source>
</evidence>
<feature type="compositionally biased region" description="Basic and acidic residues" evidence="5">
    <location>
        <begin position="189"/>
        <end position="198"/>
    </location>
</feature>
<comment type="caution">
    <text evidence="8">The sequence shown here is derived from an EMBL/GenBank/DDBJ whole genome shotgun (WGS) entry which is preliminary data.</text>
</comment>
<feature type="domain" description="Exocyst complex component Sec8 N-terminal" evidence="6">
    <location>
        <begin position="242"/>
        <end position="381"/>
    </location>
</feature>
<proteinExistence type="inferred from homology"/>
<keyword evidence="8" id="KW-0031">Aminopeptidase</keyword>
<dbReference type="InterPro" id="IPR007191">
    <property type="entry name" value="Sec8_exocyst_N"/>
</dbReference>
<evidence type="ECO:0000256" key="2">
    <source>
        <dbReference type="ARBA" id="ARBA00022483"/>
    </source>
</evidence>
<dbReference type="InterPro" id="IPR039682">
    <property type="entry name" value="Sec8/EXOC4"/>
</dbReference>
<feature type="compositionally biased region" description="Low complexity" evidence="5">
    <location>
        <begin position="10"/>
        <end position="36"/>
    </location>
</feature>
<accession>A0ABR0K7X9</accession>
<feature type="compositionally biased region" description="Basic and acidic residues" evidence="5">
    <location>
        <begin position="84"/>
        <end position="97"/>
    </location>
</feature>
<dbReference type="PANTHER" id="PTHR14146:SF0">
    <property type="entry name" value="EXOCYST COMPLEX COMPONENT 4"/>
    <property type="match status" value="1"/>
</dbReference>
<keyword evidence="2 4" id="KW-0268">Exocytosis</keyword>
<feature type="compositionally biased region" description="Low complexity" evidence="5">
    <location>
        <begin position="116"/>
        <end position="131"/>
    </location>
</feature>
<comment type="function">
    <text evidence="4">Component of the exocyst complex involved in the docking of exocytic vesicles with fusion sites on the plasma membrane.</text>
</comment>
<evidence type="ECO:0000256" key="5">
    <source>
        <dbReference type="SAM" id="MobiDB-lite"/>
    </source>
</evidence>
<gene>
    <name evidence="8" type="primary">SEC8</name>
    <name evidence="8" type="ORF">LTR24_005790</name>
</gene>
<organism evidence="8 9">
    <name type="scientific">Lithohypha guttulata</name>
    <dbReference type="NCBI Taxonomy" id="1690604"/>
    <lineage>
        <taxon>Eukaryota</taxon>
        <taxon>Fungi</taxon>
        <taxon>Dikarya</taxon>
        <taxon>Ascomycota</taxon>
        <taxon>Pezizomycotina</taxon>
        <taxon>Eurotiomycetes</taxon>
        <taxon>Chaetothyriomycetidae</taxon>
        <taxon>Chaetothyriales</taxon>
        <taxon>Trichomeriaceae</taxon>
        <taxon>Lithohypha</taxon>
    </lineage>
</organism>
<evidence type="ECO:0000313" key="8">
    <source>
        <dbReference type="EMBL" id="KAK5091791.1"/>
    </source>
</evidence>
<dbReference type="InterPro" id="IPR048630">
    <property type="entry name" value="Sec8_M"/>
</dbReference>
<evidence type="ECO:0000313" key="9">
    <source>
        <dbReference type="Proteomes" id="UP001345013"/>
    </source>
</evidence>
<keyword evidence="9" id="KW-1185">Reference proteome</keyword>
<reference evidence="8 9" key="1">
    <citation type="submission" date="2023-08" db="EMBL/GenBank/DDBJ databases">
        <title>Black Yeasts Isolated from many extreme environments.</title>
        <authorList>
            <person name="Coleine C."/>
            <person name="Stajich J.E."/>
            <person name="Selbmann L."/>
        </authorList>
    </citation>
    <scope>NUCLEOTIDE SEQUENCE [LARGE SCALE GENOMIC DNA]</scope>
    <source>
        <strain evidence="8 9">CCFEE 5885</strain>
    </source>
</reference>
<feature type="region of interest" description="Disordered" evidence="5">
    <location>
        <begin position="1"/>
        <end position="241"/>
    </location>
</feature>
<dbReference type="Pfam" id="PF20652">
    <property type="entry name" value="Sec8_C"/>
    <property type="match status" value="1"/>
</dbReference>
<evidence type="ECO:0000256" key="4">
    <source>
        <dbReference type="RuleBase" id="RU367079"/>
    </source>
</evidence>
<dbReference type="Proteomes" id="UP001345013">
    <property type="component" value="Unassembled WGS sequence"/>
</dbReference>
<keyword evidence="3 4" id="KW-0653">Protein transport</keyword>
<dbReference type="GO" id="GO:0004177">
    <property type="term" value="F:aminopeptidase activity"/>
    <property type="evidence" value="ECO:0007669"/>
    <property type="project" value="UniProtKB-KW"/>
</dbReference>
<keyword evidence="1 4" id="KW-0813">Transport</keyword>
<keyword evidence="8" id="KW-0645">Protease</keyword>
<comment type="similarity">
    <text evidence="4">Belongs to the SEC8 family.</text>
</comment>
<dbReference type="Pfam" id="PF04048">
    <property type="entry name" value="Sec8_N"/>
    <property type="match status" value="1"/>
</dbReference>
<evidence type="ECO:0000259" key="6">
    <source>
        <dbReference type="Pfam" id="PF04048"/>
    </source>
</evidence>
<sequence length="1312" mass="145076">MSSNNPYAVNGYGSSNAPPSNPYGSNPYGGNNPYANDPYLSQNNAAASNASVNTYGSGPRSDRSRAPGNAPPSTANPHARAPPSRRDRDRNQDRDRSPVPQNLNTAYEASSPGPRPLAAANPYAQADPAPSRGGGPAGYGGLGLPQPEPDLDRRAGPPPRARISGSAQDGAYRDRSQSQGNSRSRERRARSDAADRDMMPPPQARADRPPMPKPQNSALQPPNGAAYGAKQPYSPGRSPRSMDEILRHIQNNWRMMEGDECMPVKVALQLADPSSLGLGDREHDFADTHVDLQKSLKSVVNEHYADFNSAVGTYHKIQSSIRESQSRVRYLKNGLATVKGGMLTTRPELRDLAEQSGQLDELLLTLNQMEALRDLPTKLEEKINEKRWIGAVDILGEALISSRRCGLDDIGAMSDLKSYFASQESSLIDMLVEELHDHLYLKSPYCAERWRGRKFGNGQANPRDSFGGNAWDRPVYRYLAALDTKKAMTEDASKNPESDTFYYIQMIVEALNRRGYLEELVSRIEQRLPVELYKVVERTNQEIDSEYPSHLRTSGPKTKTKSVILQASETDSNVLSDFLWTLYAKFEAIAEGHRVLHEVVLGIVDRENLAKPEPYGASFKELWKLYQMEIRSLLHDYLATDGDLSGASKQSVATGDVFARQPRDKNKRMFKLSEMDEKSSDIKTEEDELDEILKSSVPGLVTKSKNKDGSTSLLGDRGNNDGTAAGHKLLIEPSVFNMTILLPPSLTFLQHLKDIVPQTSNIPMSTLTTFLDDFLINVFHPQLEEAVTDLCTANMVDFEAFMEDSRWSKHSPHPIFKGTVGFMSLVHAFSAMLSAIPQDQMFTQLVITQLFKYYDRCHGFYKNIVSRVSQANQAGGMHTTVMKAAAGYADEGDIRETTLSLWNDKSVDRAVRSDLLKKEVHLLIAASKTQQIQAYDIISDPKSVHRLSLVYNSMQWLSASLSQLRHVEATSSKPRSRNTSLTGQHNQRRWTLITNLKTGGQANSLASHLTQVYLPLTTETAVPFDETLASFRGLATKALLTLHLDIRCGIIHQLGRALRPPSTDDPAVSVNSLASATAQSTIPQAPTTRESTPPPLDSGLYPFVLPAPPTSASPLILDLNNDLTHFEASISSYLGRKERRFILAGLGRLVDRYLVVGADFVGVMNRHGAERMRVDGMVIQQVLRGLDVHGKKYGTEGESGAVDVGLGIAEQAQANTNVDGEAATQIEDDALLTQSSQYYELFLQGPDAIMEYVKGRKTKEKEDVGYTYDELRTLIELCFSASVRGDDREEAINSRKRMGDLLLQLGEIMWDS</sequence>